<dbReference type="PANTHER" id="PTHR36923:SF3">
    <property type="entry name" value="FERREDOXIN"/>
    <property type="match status" value="1"/>
</dbReference>
<dbReference type="AlphaFoldDB" id="A0A1H3TE80"/>
<feature type="domain" description="4Fe-4S ferredoxin-type" evidence="9">
    <location>
        <begin position="1"/>
        <end position="29"/>
    </location>
</feature>
<sequence>MQIQIDESRCISAGSCVMAGPDVYDQRDEDGVVVVLDHDPQGVESRRQAREGAAVCPARVITIINDES</sequence>
<gene>
    <name evidence="10" type="ORF">SAMN05216554_4092</name>
</gene>
<keyword evidence="2 8" id="KW-0813">Transport</keyword>
<dbReference type="GO" id="GO:0009055">
    <property type="term" value="F:electron transfer activity"/>
    <property type="evidence" value="ECO:0007669"/>
    <property type="project" value="UniProtKB-UniRule"/>
</dbReference>
<keyword evidence="4 8" id="KW-0249">Electron transport</keyword>
<dbReference type="GO" id="GO:0005506">
    <property type="term" value="F:iron ion binding"/>
    <property type="evidence" value="ECO:0007669"/>
    <property type="project" value="UniProtKB-UniRule"/>
</dbReference>
<dbReference type="PRINTS" id="PR00352">
    <property type="entry name" value="3FE4SFRDOXIN"/>
</dbReference>
<dbReference type="Proteomes" id="UP000198891">
    <property type="component" value="Unassembled WGS sequence"/>
</dbReference>
<dbReference type="RefSeq" id="WP_092557325.1">
    <property type="nucleotide sequence ID" value="NZ_FNPZ01000005.1"/>
</dbReference>
<dbReference type="InterPro" id="IPR001080">
    <property type="entry name" value="3Fe4S_ferredoxin"/>
</dbReference>
<dbReference type="SUPFAM" id="SSF54862">
    <property type="entry name" value="4Fe-4S ferredoxins"/>
    <property type="match status" value="1"/>
</dbReference>
<evidence type="ECO:0000256" key="7">
    <source>
        <dbReference type="ARBA" id="ARBA00023291"/>
    </source>
</evidence>
<dbReference type="InterPro" id="IPR017896">
    <property type="entry name" value="4Fe4S_Fe-S-bd"/>
</dbReference>
<evidence type="ECO:0000313" key="10">
    <source>
        <dbReference type="EMBL" id="SDZ48131.1"/>
    </source>
</evidence>
<organism evidence="10 11">
    <name type="scientific">Herbiconiux ginsengi</name>
    <dbReference type="NCBI Taxonomy" id="381665"/>
    <lineage>
        <taxon>Bacteria</taxon>
        <taxon>Bacillati</taxon>
        <taxon>Actinomycetota</taxon>
        <taxon>Actinomycetes</taxon>
        <taxon>Micrococcales</taxon>
        <taxon>Microbacteriaceae</taxon>
        <taxon>Herbiconiux</taxon>
    </lineage>
</organism>
<keyword evidence="5 8" id="KW-0408">Iron</keyword>
<evidence type="ECO:0000256" key="1">
    <source>
        <dbReference type="ARBA" id="ARBA00001927"/>
    </source>
</evidence>
<reference evidence="10 11" key="1">
    <citation type="submission" date="2016-10" db="EMBL/GenBank/DDBJ databases">
        <authorList>
            <person name="de Groot N.N."/>
        </authorList>
    </citation>
    <scope>NUCLEOTIDE SEQUENCE [LARGE SCALE GENOMIC DNA]</scope>
    <source>
        <strain evidence="10 11">CGMCC 4.3491</strain>
    </source>
</reference>
<dbReference type="STRING" id="381665.SAMN05216554_4092"/>
<comment type="function">
    <text evidence="8">Ferredoxins are iron-sulfur proteins that transfer electrons in a wide variety of metabolic reactions.</text>
</comment>
<name>A0A1H3TE80_9MICO</name>
<dbReference type="EMBL" id="FNPZ01000005">
    <property type="protein sequence ID" value="SDZ48131.1"/>
    <property type="molecule type" value="Genomic_DNA"/>
</dbReference>
<evidence type="ECO:0000256" key="4">
    <source>
        <dbReference type="ARBA" id="ARBA00022982"/>
    </source>
</evidence>
<dbReference type="InterPro" id="IPR051269">
    <property type="entry name" value="Fe-S_cluster_ET"/>
</dbReference>
<dbReference type="Gene3D" id="3.30.70.20">
    <property type="match status" value="1"/>
</dbReference>
<evidence type="ECO:0000259" key="9">
    <source>
        <dbReference type="PROSITE" id="PS51379"/>
    </source>
</evidence>
<dbReference type="Pfam" id="PF13370">
    <property type="entry name" value="Fer4_13"/>
    <property type="match status" value="1"/>
</dbReference>
<dbReference type="OrthoDB" id="4741951at2"/>
<protein>
    <recommendedName>
        <fullName evidence="8">Ferredoxin</fullName>
    </recommendedName>
</protein>
<dbReference type="PROSITE" id="PS51379">
    <property type="entry name" value="4FE4S_FER_2"/>
    <property type="match status" value="1"/>
</dbReference>
<evidence type="ECO:0000256" key="6">
    <source>
        <dbReference type="ARBA" id="ARBA00023014"/>
    </source>
</evidence>
<keyword evidence="11" id="KW-1185">Reference proteome</keyword>
<evidence type="ECO:0000256" key="3">
    <source>
        <dbReference type="ARBA" id="ARBA00022723"/>
    </source>
</evidence>
<dbReference type="PANTHER" id="PTHR36923">
    <property type="entry name" value="FERREDOXIN"/>
    <property type="match status" value="1"/>
</dbReference>
<evidence type="ECO:0000256" key="8">
    <source>
        <dbReference type="RuleBase" id="RU368020"/>
    </source>
</evidence>
<proteinExistence type="predicted"/>
<evidence type="ECO:0000256" key="2">
    <source>
        <dbReference type="ARBA" id="ARBA00022448"/>
    </source>
</evidence>
<keyword evidence="3 8" id="KW-0479">Metal-binding</keyword>
<keyword evidence="7" id="KW-0003">3Fe-4S</keyword>
<keyword evidence="6 8" id="KW-0411">Iron-sulfur</keyword>
<accession>A0A1H3TE80</accession>
<evidence type="ECO:0000256" key="5">
    <source>
        <dbReference type="ARBA" id="ARBA00023004"/>
    </source>
</evidence>
<evidence type="ECO:0000313" key="11">
    <source>
        <dbReference type="Proteomes" id="UP000198891"/>
    </source>
</evidence>
<dbReference type="GO" id="GO:0051538">
    <property type="term" value="F:3 iron, 4 sulfur cluster binding"/>
    <property type="evidence" value="ECO:0007669"/>
    <property type="project" value="UniProtKB-KW"/>
</dbReference>
<comment type="cofactor">
    <cofactor evidence="1">
        <name>[3Fe-4S] cluster</name>
        <dbReference type="ChEBI" id="CHEBI:21137"/>
    </cofactor>
</comment>